<dbReference type="Proteomes" id="UP000428803">
    <property type="component" value="Chromosome"/>
</dbReference>
<dbReference type="Pfam" id="PF09250">
    <property type="entry name" value="Prim-Pol"/>
    <property type="match status" value="1"/>
</dbReference>
<dbReference type="RefSeq" id="WP_158900399.1">
    <property type="nucleotide sequence ID" value="NZ_CP035733.1"/>
</dbReference>
<evidence type="ECO:0000313" key="2">
    <source>
        <dbReference type="EMBL" id="QGY80812.1"/>
    </source>
</evidence>
<dbReference type="GO" id="GO:0016817">
    <property type="term" value="F:hydrolase activity, acting on acid anhydrides"/>
    <property type="evidence" value="ECO:0007669"/>
    <property type="project" value="InterPro"/>
</dbReference>
<dbReference type="InterPro" id="IPR015330">
    <property type="entry name" value="DNA_primase/pol_bifunc_N"/>
</dbReference>
<dbReference type="EMBL" id="CP035733">
    <property type="protein sequence ID" value="QGY80812.1"/>
    <property type="molecule type" value="Genomic_DNA"/>
</dbReference>
<keyword evidence="3" id="KW-1185">Reference proteome</keyword>
<evidence type="ECO:0000313" key="3">
    <source>
        <dbReference type="Proteomes" id="UP000428803"/>
    </source>
</evidence>
<feature type="domain" description="DNA primase/polymerase bifunctional N-terminal" evidence="1">
    <location>
        <begin position="18"/>
        <end position="168"/>
    </location>
</feature>
<gene>
    <name evidence="2" type="ORF">EUU25_09380</name>
</gene>
<dbReference type="Pfam" id="PF08707">
    <property type="entry name" value="PriCT_2"/>
    <property type="match status" value="1"/>
</dbReference>
<protein>
    <recommendedName>
        <fullName evidence="1">DNA primase/polymerase bifunctional N-terminal domain-containing protein</fullName>
    </recommendedName>
</protein>
<name>A0A6I6LEE4_9SPHN</name>
<dbReference type="Pfam" id="PF19263">
    <property type="entry name" value="DUF5906"/>
    <property type="match status" value="1"/>
</dbReference>
<accession>A0A6I6LEE4</accession>
<evidence type="ECO:0000259" key="1">
    <source>
        <dbReference type="SMART" id="SM00943"/>
    </source>
</evidence>
<dbReference type="AlphaFoldDB" id="A0A6I6LEE4"/>
<sequence>MSDDTRITSKIAAKQPTFLRSADFIALAGKRPVHKNWTTDLRVRFDADEAEKRLLEGKNVGVVLGAYDLVVDVDPRNGGDDSWQRLQADLAIDASAFPTVQTGSGGLHVYMRLPVGVGPLKNDLSKEGYPGVELKCIGRQVVAPGSCHPDTGREYVVIRDIDPLEDDLGLPFAPFELIALGEKNVASSACGSGNKSPEWLADALEHLDVSIYSGDHDRWLELMMACHDATSGAGCDEFVLWSIGDSAYADQAEVIARRWDGLSSDATVRITAGTLYKHLSDAGVAHLIKPDFEEAANDFDDVDPLDEPLLLHAVSDTKAKRQANAQKAREVKAEKGKLRKLEAAASLEDYANWLNATFVYDRATGNRINVETGEVFDDRVFENENGPGWARSGGKGSLLTAIKTGKAGINLRSVKMAAWFPGRERFVAIDMGTHEDHALNVWYDTTLAPVEGNHEWFENEVERLFPDDKHQQSILLDYWAARCMEPGRKVRWQLVIESAQGIGKGQMKNGFNTLFGWSNCGTFGVTQILDKYNNWQVSSANLFGEEIGFGTWKEAKAAYENMKAPITDDFIAVRPMQRESQVRVPNGTNYIVHRNPGYKFYCPDDDRRICYLQPCPEEIDEKGRHNQQLAKHYSSKEDMAAVRWWLINVWARERIVMSDDGVSIAGVGSVRFDEDPPMTEAKRKLIRDSFHADGNDVLDYSKLENVIKKLDLFAADDVLTLVKENHLDRLDATDEQLLLAIRKWLNAVGYKKHSRNTNGASITLYSPINDEKWSNIGPAERERQYLFRAH</sequence>
<dbReference type="InterPro" id="IPR045455">
    <property type="entry name" value="NrS-1_pol-like_helicase"/>
</dbReference>
<organism evidence="2 3">
    <name type="scientific">Sphingorhabdus lacus</name>
    <dbReference type="NCBI Taxonomy" id="392610"/>
    <lineage>
        <taxon>Bacteria</taxon>
        <taxon>Pseudomonadati</taxon>
        <taxon>Pseudomonadota</taxon>
        <taxon>Alphaproteobacteria</taxon>
        <taxon>Sphingomonadales</taxon>
        <taxon>Sphingomonadaceae</taxon>
        <taxon>Sphingorhabdus</taxon>
    </lineage>
</organism>
<dbReference type="SMART" id="SM00943">
    <property type="entry name" value="Prim-Pol"/>
    <property type="match status" value="1"/>
</dbReference>
<dbReference type="CDD" id="cd04859">
    <property type="entry name" value="Prim_Pol"/>
    <property type="match status" value="1"/>
</dbReference>
<dbReference type="OrthoDB" id="8215052at2"/>
<dbReference type="InterPro" id="IPR014819">
    <property type="entry name" value="PriCT_2"/>
</dbReference>
<dbReference type="KEGG" id="slaa:EUU25_09380"/>
<reference evidence="3" key="1">
    <citation type="submission" date="2019-01" db="EMBL/GenBank/DDBJ databases">
        <title>Sphingorhabdus lacus sp.nov., isolated from an oligotrophic freshwater lake.</title>
        <authorList>
            <person name="Park M."/>
        </authorList>
    </citation>
    <scope>NUCLEOTIDE SEQUENCE [LARGE SCALE GENOMIC DNA]</scope>
    <source>
        <strain evidence="3">IMCC1753</strain>
    </source>
</reference>
<proteinExistence type="predicted"/>
<dbReference type="SUPFAM" id="SSF56747">
    <property type="entry name" value="Prim-pol domain"/>
    <property type="match status" value="1"/>
</dbReference>